<dbReference type="InterPro" id="IPR000361">
    <property type="entry name" value="ATAP_core_dom"/>
</dbReference>
<proteinExistence type="predicted"/>
<evidence type="ECO:0000313" key="2">
    <source>
        <dbReference type="EMBL" id="RDW19131.1"/>
    </source>
</evidence>
<protein>
    <submittedName>
        <fullName evidence="2">Iron-sulfur cluster biosynthesis family protein</fullName>
    </submittedName>
</protein>
<name>A0A3D8PUX8_9BACI</name>
<dbReference type="RefSeq" id="WP_115772866.1">
    <property type="nucleotide sequence ID" value="NZ_PIOC01000014.1"/>
</dbReference>
<feature type="domain" description="Core" evidence="1">
    <location>
        <begin position="1"/>
        <end position="96"/>
    </location>
</feature>
<dbReference type="OrthoDB" id="2361087at2"/>
<dbReference type="Pfam" id="PF01521">
    <property type="entry name" value="Fe-S_biosyn"/>
    <property type="match status" value="1"/>
</dbReference>
<dbReference type="Proteomes" id="UP000257143">
    <property type="component" value="Unassembled WGS sequence"/>
</dbReference>
<dbReference type="AlphaFoldDB" id="A0A3D8PUX8"/>
<sequence length="110" mass="12545">MELTITKEAEATIKELNINNHRALLLWYDTIDCGCGVNGLPTFRLIDEKKPYYQTVENSSIQTFILEQQSVFFAKSMKLDYKNGTFKLSSPEGMLNAFIPAQSILDTNFK</sequence>
<evidence type="ECO:0000313" key="3">
    <source>
        <dbReference type="Proteomes" id="UP000257143"/>
    </source>
</evidence>
<organism evidence="2 3">
    <name type="scientific">Oceanobacillus arenosus</name>
    <dbReference type="NCBI Taxonomy" id="1229153"/>
    <lineage>
        <taxon>Bacteria</taxon>
        <taxon>Bacillati</taxon>
        <taxon>Bacillota</taxon>
        <taxon>Bacilli</taxon>
        <taxon>Bacillales</taxon>
        <taxon>Bacillaceae</taxon>
        <taxon>Oceanobacillus</taxon>
    </lineage>
</organism>
<comment type="caution">
    <text evidence="2">The sequence shown here is derived from an EMBL/GenBank/DDBJ whole genome shotgun (WGS) entry which is preliminary data.</text>
</comment>
<keyword evidence="3" id="KW-1185">Reference proteome</keyword>
<accession>A0A3D8PUX8</accession>
<dbReference type="InterPro" id="IPR035903">
    <property type="entry name" value="HesB-like_dom_sf"/>
</dbReference>
<dbReference type="SUPFAM" id="SSF89360">
    <property type="entry name" value="HesB-like domain"/>
    <property type="match status" value="1"/>
</dbReference>
<gene>
    <name evidence="2" type="ORF">CWR48_08770</name>
</gene>
<dbReference type="Gene3D" id="2.60.300.12">
    <property type="entry name" value="HesB-like domain"/>
    <property type="match status" value="1"/>
</dbReference>
<dbReference type="EMBL" id="PIOC01000014">
    <property type="protein sequence ID" value="RDW19131.1"/>
    <property type="molecule type" value="Genomic_DNA"/>
</dbReference>
<reference evidence="3" key="1">
    <citation type="submission" date="2017-11" db="EMBL/GenBank/DDBJ databases">
        <authorList>
            <person name="Zhu W."/>
        </authorList>
    </citation>
    <scope>NUCLEOTIDE SEQUENCE [LARGE SCALE GENOMIC DNA]</scope>
    <source>
        <strain evidence="3">CAU 1183</strain>
    </source>
</reference>
<evidence type="ECO:0000259" key="1">
    <source>
        <dbReference type="Pfam" id="PF01521"/>
    </source>
</evidence>